<dbReference type="AlphaFoldDB" id="A0A261F7X9"/>
<keyword evidence="2" id="KW-0413">Isomerase</keyword>
<evidence type="ECO:0000256" key="1">
    <source>
        <dbReference type="ARBA" id="ARBA00008558"/>
    </source>
</evidence>
<dbReference type="PANTHER" id="PTHR15108">
    <property type="entry name" value="N-ACYLGLUCOSAMINE-2-EPIMERASE"/>
    <property type="match status" value="1"/>
</dbReference>
<dbReference type="InterPro" id="IPR012341">
    <property type="entry name" value="6hp_glycosidase-like_sf"/>
</dbReference>
<reference evidence="3 4" key="1">
    <citation type="journal article" date="2017" name="BMC Genomics">
        <title>Comparative genomic and phylogenomic analyses of the Bifidobacteriaceae family.</title>
        <authorList>
            <person name="Lugli G.A."/>
            <person name="Milani C."/>
            <person name="Turroni F."/>
            <person name="Duranti S."/>
            <person name="Mancabelli L."/>
            <person name="Mangifesta M."/>
            <person name="Ferrario C."/>
            <person name="Modesto M."/>
            <person name="Mattarelli P."/>
            <person name="Jiri K."/>
            <person name="van Sinderen D."/>
            <person name="Ventura M."/>
        </authorList>
    </citation>
    <scope>NUCLEOTIDE SEQUENCE [LARGE SCALE GENOMIC DNA]</scope>
    <source>
        <strain evidence="3 4">LMG 21773</strain>
    </source>
</reference>
<protein>
    <submittedName>
        <fullName evidence="3">N-acyl-D-glucosamine 2-epimerase</fullName>
    </submittedName>
</protein>
<dbReference type="Proteomes" id="UP000228976">
    <property type="component" value="Unassembled WGS sequence"/>
</dbReference>
<dbReference type="Gene3D" id="1.50.10.10">
    <property type="match status" value="1"/>
</dbReference>
<dbReference type="SUPFAM" id="SSF48208">
    <property type="entry name" value="Six-hairpin glycosidases"/>
    <property type="match status" value="1"/>
</dbReference>
<gene>
    <name evidence="3" type="ORF">AEAE_1255</name>
</gene>
<dbReference type="GO" id="GO:0005975">
    <property type="term" value="P:carbohydrate metabolic process"/>
    <property type="evidence" value="ECO:0007669"/>
    <property type="project" value="InterPro"/>
</dbReference>
<evidence type="ECO:0000256" key="2">
    <source>
        <dbReference type="ARBA" id="ARBA00023235"/>
    </source>
</evidence>
<proteinExistence type="inferred from homology"/>
<dbReference type="Pfam" id="PF07221">
    <property type="entry name" value="GlcNAc_2-epim"/>
    <property type="match status" value="1"/>
</dbReference>
<sequence>MTSTSVDRTGKYELDTQANRVFMTTQASNLLNFGRGVANPWGGAGWLDDFGRLDPSEGVQTWISCRMAHVYSIGTLLGFPGSEKIVDTMVSGLRGMLHDKEHGGWYPSLTLRSDGSLDHGTEKLCYTHAFVMLAATSALLAGRPGAKRLLEDAIETYDRFFWDEDEGLAVDTWNTEMTELDGYRGVNANMHSTEAFLAIADVTGDESFRERAGRIVTHVVEWAKANNWRIPEHFDENWTPLLDYNADKKDDQFKPYGATPGHGIEWSRLITQWAISTYGWDAQHHRVSAKAQPYVDAAQHLFERAVRDAWQADGEPGLVYTTDWQGRPIVHDRMHWTVAEGINAAATLYQVTGRDFFRSWYATFVRYVDEHLADHVNGSWWHQLDEHNQVLRTVWPGKSDLYHAFQSTLIPFNDPALSITPAVARG</sequence>
<evidence type="ECO:0000313" key="3">
    <source>
        <dbReference type="EMBL" id="OZG55133.1"/>
    </source>
</evidence>
<dbReference type="InterPro" id="IPR008928">
    <property type="entry name" value="6-hairpin_glycosidase_sf"/>
</dbReference>
<keyword evidence="4" id="KW-1185">Reference proteome</keyword>
<comment type="similarity">
    <text evidence="1">Belongs to the N-acylglucosamine 2-epimerase family.</text>
</comment>
<name>A0A261F7X9_9BIFI</name>
<evidence type="ECO:0000313" key="4">
    <source>
        <dbReference type="Proteomes" id="UP000228976"/>
    </source>
</evidence>
<dbReference type="InterPro" id="IPR010819">
    <property type="entry name" value="AGE/CE"/>
</dbReference>
<comment type="caution">
    <text evidence="3">The sequence shown here is derived from an EMBL/GenBank/DDBJ whole genome shotgun (WGS) entry which is preliminary data.</text>
</comment>
<accession>A0A261F7X9</accession>
<dbReference type="GO" id="GO:0016853">
    <property type="term" value="F:isomerase activity"/>
    <property type="evidence" value="ECO:0007669"/>
    <property type="project" value="UniProtKB-KW"/>
</dbReference>
<organism evidence="3 4">
    <name type="scientific">Aeriscardovia aeriphila</name>
    <dbReference type="NCBI Taxonomy" id="218139"/>
    <lineage>
        <taxon>Bacteria</taxon>
        <taxon>Bacillati</taxon>
        <taxon>Actinomycetota</taxon>
        <taxon>Actinomycetes</taxon>
        <taxon>Bifidobacteriales</taxon>
        <taxon>Bifidobacteriaceae</taxon>
        <taxon>Aeriscardovia</taxon>
    </lineage>
</organism>
<dbReference type="EMBL" id="MWWU01000005">
    <property type="protein sequence ID" value="OZG55133.1"/>
    <property type="molecule type" value="Genomic_DNA"/>
</dbReference>